<evidence type="ECO:0000256" key="1">
    <source>
        <dbReference type="SAM" id="SignalP"/>
    </source>
</evidence>
<dbReference type="RefSeq" id="WP_183397371.1">
    <property type="nucleotide sequence ID" value="NZ_JACIDS010000001.1"/>
</dbReference>
<name>A0A840AMU1_9HYPH</name>
<accession>A0A840AMU1</accession>
<dbReference type="AlphaFoldDB" id="A0A840AMU1"/>
<organism evidence="2 3">
    <name type="scientific">Kaistia hirudinis</name>
    <dbReference type="NCBI Taxonomy" id="1293440"/>
    <lineage>
        <taxon>Bacteria</taxon>
        <taxon>Pseudomonadati</taxon>
        <taxon>Pseudomonadota</taxon>
        <taxon>Alphaproteobacteria</taxon>
        <taxon>Hyphomicrobiales</taxon>
        <taxon>Kaistiaceae</taxon>
        <taxon>Kaistia</taxon>
    </lineage>
</organism>
<keyword evidence="1" id="KW-0732">Signal</keyword>
<evidence type="ECO:0000313" key="3">
    <source>
        <dbReference type="Proteomes" id="UP000553963"/>
    </source>
</evidence>
<comment type="caution">
    <text evidence="2">The sequence shown here is derived from an EMBL/GenBank/DDBJ whole genome shotgun (WGS) entry which is preliminary data.</text>
</comment>
<proteinExistence type="predicted"/>
<feature type="signal peptide" evidence="1">
    <location>
        <begin position="1"/>
        <end position="27"/>
    </location>
</feature>
<evidence type="ECO:0000313" key="2">
    <source>
        <dbReference type="EMBL" id="MBB3929746.1"/>
    </source>
</evidence>
<dbReference type="PROSITE" id="PS51318">
    <property type="entry name" value="TAT"/>
    <property type="match status" value="1"/>
</dbReference>
<keyword evidence="3" id="KW-1185">Reference proteome</keyword>
<sequence length="209" mass="22315">MTTTSRVSRRGGAMGLALALAFAGMSAAPVAPAFSAERSGAAPATVRYCHGYGCSLRSLVRFSASDMQTLKRILASGAKSAAAERAAISRADQWFERIAGAQTGTSADGAKDVYQLFTPPSEIDCVDEAENATTLLKLAASRGWLRYHTVGRIERRGFLVDGRYPHHTATIRDTATGEVWVVDSWVRANAQPPDIKPLSVWKEEGGLSG</sequence>
<protein>
    <submittedName>
        <fullName evidence="2">Uncharacterized protein</fullName>
    </submittedName>
</protein>
<dbReference type="EMBL" id="JACIDS010000001">
    <property type="protein sequence ID" value="MBB3929746.1"/>
    <property type="molecule type" value="Genomic_DNA"/>
</dbReference>
<gene>
    <name evidence="2" type="ORF">GGR25_000765</name>
</gene>
<dbReference type="InterPro" id="IPR006311">
    <property type="entry name" value="TAT_signal"/>
</dbReference>
<dbReference type="Proteomes" id="UP000553963">
    <property type="component" value="Unassembled WGS sequence"/>
</dbReference>
<feature type="chain" id="PRO_5032740988" evidence="1">
    <location>
        <begin position="28"/>
        <end position="209"/>
    </location>
</feature>
<reference evidence="2 3" key="1">
    <citation type="submission" date="2020-08" db="EMBL/GenBank/DDBJ databases">
        <title>Genomic Encyclopedia of Type Strains, Phase IV (KMG-IV): sequencing the most valuable type-strain genomes for metagenomic binning, comparative biology and taxonomic classification.</title>
        <authorList>
            <person name="Goeker M."/>
        </authorList>
    </citation>
    <scope>NUCLEOTIDE SEQUENCE [LARGE SCALE GENOMIC DNA]</scope>
    <source>
        <strain evidence="2 3">DSM 25966</strain>
    </source>
</reference>